<dbReference type="InterPro" id="IPR025827">
    <property type="entry name" value="Zn_ribbon_recom_dom"/>
</dbReference>
<evidence type="ECO:0000256" key="1">
    <source>
        <dbReference type="SAM" id="Coils"/>
    </source>
</evidence>
<dbReference type="GO" id="GO:0000150">
    <property type="term" value="F:DNA strand exchange activity"/>
    <property type="evidence" value="ECO:0007669"/>
    <property type="project" value="InterPro"/>
</dbReference>
<dbReference type="SMART" id="SM00857">
    <property type="entry name" value="Resolvase"/>
    <property type="match status" value="1"/>
</dbReference>
<proteinExistence type="predicted"/>
<dbReference type="Pfam" id="PF07508">
    <property type="entry name" value="Recombinase"/>
    <property type="match status" value="1"/>
</dbReference>
<dbReference type="AlphaFoldDB" id="A0A0A7PBE4"/>
<keyword evidence="5" id="KW-1185">Reference proteome</keyword>
<dbReference type="SUPFAM" id="SSF53041">
    <property type="entry name" value="Resolvase-like"/>
    <property type="match status" value="1"/>
</dbReference>
<evidence type="ECO:0000313" key="5">
    <source>
        <dbReference type="Proteomes" id="UP000030907"/>
    </source>
</evidence>
<dbReference type="Gene3D" id="3.90.1750.20">
    <property type="entry name" value="Putative Large Serine Recombinase, Chain B, Domain 2"/>
    <property type="match status" value="1"/>
</dbReference>
<dbReference type="PANTHER" id="PTHR30461">
    <property type="entry name" value="DNA-INVERTASE FROM LAMBDOID PROPHAGE"/>
    <property type="match status" value="1"/>
</dbReference>
<keyword evidence="1" id="KW-0175">Coiled coil</keyword>
<reference evidence="4 5" key="1">
    <citation type="journal article" date="2015" name="Int. J. Syst. Evol. Microbiol.">
        <title>Description of Sphingopyxis fribergensis sp. nov. - a soil bacterium with the ability to degrade styrene and phenylacetic acid.</title>
        <authorList>
            <person name="Oelschlagel M."/>
            <person name="Ruckert C."/>
            <person name="Kalinowski J."/>
            <person name="Schmidt G."/>
            <person name="Schlomann M."/>
            <person name="Tischler D."/>
        </authorList>
    </citation>
    <scope>NUCLEOTIDE SEQUENCE [LARGE SCALE GENOMIC DNA]</scope>
    <source>
        <strain evidence="4 5">Kp5.2</strain>
    </source>
</reference>
<accession>A0A0A7PBE4</accession>
<dbReference type="PROSITE" id="PS51737">
    <property type="entry name" value="RECOMBINASE_DNA_BIND"/>
    <property type="match status" value="1"/>
</dbReference>
<dbReference type="GO" id="GO:0003677">
    <property type="term" value="F:DNA binding"/>
    <property type="evidence" value="ECO:0007669"/>
    <property type="project" value="InterPro"/>
</dbReference>
<evidence type="ECO:0000313" key="4">
    <source>
        <dbReference type="EMBL" id="AJA07300.1"/>
    </source>
</evidence>
<dbReference type="InterPro" id="IPR038109">
    <property type="entry name" value="DNA_bind_recomb_sf"/>
</dbReference>
<dbReference type="InterPro" id="IPR011109">
    <property type="entry name" value="DNA_bind_recombinase_dom"/>
</dbReference>
<dbReference type="Gene3D" id="3.40.50.1390">
    <property type="entry name" value="Resolvase, N-terminal catalytic domain"/>
    <property type="match status" value="1"/>
</dbReference>
<dbReference type="PANTHER" id="PTHR30461:SF23">
    <property type="entry name" value="DNA RECOMBINASE-RELATED"/>
    <property type="match status" value="1"/>
</dbReference>
<protein>
    <submittedName>
        <fullName evidence="4">Recombinase</fullName>
    </submittedName>
</protein>
<dbReference type="Pfam" id="PF13408">
    <property type="entry name" value="Zn_ribbon_recom"/>
    <property type="match status" value="1"/>
</dbReference>
<dbReference type="InterPro" id="IPR006119">
    <property type="entry name" value="Resolv_N"/>
</dbReference>
<dbReference type="Pfam" id="PF00239">
    <property type="entry name" value="Resolvase"/>
    <property type="match status" value="1"/>
</dbReference>
<dbReference type="HOGENOM" id="CLU_010686_18_13_5"/>
<organism evidence="4 5">
    <name type="scientific">Sphingopyxis fribergensis</name>
    <dbReference type="NCBI Taxonomy" id="1515612"/>
    <lineage>
        <taxon>Bacteria</taxon>
        <taxon>Pseudomonadati</taxon>
        <taxon>Pseudomonadota</taxon>
        <taxon>Alphaproteobacteria</taxon>
        <taxon>Sphingomonadales</taxon>
        <taxon>Sphingomonadaceae</taxon>
        <taxon>Sphingopyxis</taxon>
    </lineage>
</organism>
<dbReference type="STRING" id="1515612.SKP52_01815"/>
<name>A0A0A7PBE4_9SPHN</name>
<dbReference type="OrthoDB" id="7277848at2"/>
<dbReference type="InterPro" id="IPR036162">
    <property type="entry name" value="Resolvase-like_N_sf"/>
</dbReference>
<dbReference type="KEGG" id="sphk:SKP52_01815"/>
<dbReference type="RefSeq" id="WP_081997160.1">
    <property type="nucleotide sequence ID" value="NZ_CP009122.1"/>
</dbReference>
<gene>
    <name evidence="4" type="ORF">SKP52_01815</name>
</gene>
<dbReference type="EMBL" id="CP009122">
    <property type="protein sequence ID" value="AJA07300.1"/>
    <property type="molecule type" value="Genomic_DNA"/>
</dbReference>
<feature type="coiled-coil region" evidence="1">
    <location>
        <begin position="430"/>
        <end position="457"/>
    </location>
</feature>
<dbReference type="PROSITE" id="PS51736">
    <property type="entry name" value="RECOMBINASES_3"/>
    <property type="match status" value="1"/>
</dbReference>
<evidence type="ECO:0000259" key="3">
    <source>
        <dbReference type="PROSITE" id="PS51737"/>
    </source>
</evidence>
<dbReference type="Proteomes" id="UP000030907">
    <property type="component" value="Chromosome"/>
</dbReference>
<feature type="domain" description="Resolvase/invertase-type recombinase catalytic" evidence="2">
    <location>
        <begin position="3"/>
        <end position="147"/>
    </location>
</feature>
<evidence type="ECO:0000259" key="2">
    <source>
        <dbReference type="PROSITE" id="PS51736"/>
    </source>
</evidence>
<sequence>MTRTALYARYSSDMQSQTSIDDQFAICRDQAVREGRRIIGTYQDAAISGASVILRPGIQSLLQDAQLGKFDTILAEALDRISRDQADVATLYKHFQFAGVKLITIAEGEISELHVGLKGTMNALFLKDLAKKTHRGLRGRVEKGKSGGGLCYGYDVLKRVDASGELVRGERSINEAEALVVQRIFREFSNGKSPRAIACDLNRDNIPGPFGKQWSDTTIRGHAARKTGILHNELYIGVLVWNRQRFIKNPSTGKRVSRPNPESEWIRKDVPEMRILTDELWQAARQRAEEIGERYKAVADGLRASKGKRLRDLHRPVFLFSGMIECGVCGGNCTIIVNDRYGCNNHFRKGTCGNNRTIRREVLEKRALNGISDRLVSADAVKQAVASYIEQINAANREQRAQAELDRRSLDKVERAIAGILSAIEDGMYQPSMKARLDDLERQRDDLQHRNVEHSVAVPDIHPNVAELYRRRVAYLIDALKNPALRDEVAQDIRSIVGKIIISPGPDRGQVYAELCGELMGILNAVSKEGGGGGLLYQRGLRPPATTNLARFLNELAGFLLSRNNGSFSRRRNVQYGVVSGHPISSC</sequence>
<dbReference type="CDD" id="cd00338">
    <property type="entry name" value="Ser_Recombinase"/>
    <property type="match status" value="1"/>
</dbReference>
<feature type="domain" description="Recombinase" evidence="3">
    <location>
        <begin position="151"/>
        <end position="294"/>
    </location>
</feature>
<dbReference type="InterPro" id="IPR050639">
    <property type="entry name" value="SSR_resolvase"/>
</dbReference>